<comment type="subcellular location">
    <subcellularLocation>
        <location evidence="1">Membrane</location>
        <topology evidence="1">Multi-pass membrane protein</topology>
    </subcellularLocation>
</comment>
<evidence type="ECO:0000256" key="4">
    <source>
        <dbReference type="ARBA" id="ARBA00023136"/>
    </source>
</evidence>
<dbReference type="GO" id="GO:0016020">
    <property type="term" value="C:membrane"/>
    <property type="evidence" value="ECO:0007669"/>
    <property type="project" value="UniProtKB-SubCell"/>
</dbReference>
<dbReference type="AlphaFoldDB" id="A0A914BLN7"/>
<evidence type="ECO:0000313" key="6">
    <source>
        <dbReference type="EnsemblMetazoa" id="XP_038077203.1"/>
    </source>
</evidence>
<accession>A0A914BLN7</accession>
<dbReference type="Proteomes" id="UP000887568">
    <property type="component" value="Unplaced"/>
</dbReference>
<reference evidence="6" key="1">
    <citation type="submission" date="2022-11" db="UniProtKB">
        <authorList>
            <consortium name="EnsemblMetazoa"/>
        </authorList>
    </citation>
    <scope>IDENTIFICATION</scope>
</reference>
<evidence type="ECO:0000313" key="7">
    <source>
        <dbReference type="Proteomes" id="UP000887568"/>
    </source>
</evidence>
<keyword evidence="3 5" id="KW-1133">Transmembrane helix</keyword>
<dbReference type="RefSeq" id="XP_038077203.1">
    <property type="nucleotide sequence ID" value="XM_038221275.1"/>
</dbReference>
<keyword evidence="7" id="KW-1185">Reference proteome</keyword>
<organism evidence="6 7">
    <name type="scientific">Patiria miniata</name>
    <name type="common">Bat star</name>
    <name type="synonym">Asterina miniata</name>
    <dbReference type="NCBI Taxonomy" id="46514"/>
    <lineage>
        <taxon>Eukaryota</taxon>
        <taxon>Metazoa</taxon>
        <taxon>Echinodermata</taxon>
        <taxon>Eleutherozoa</taxon>
        <taxon>Asterozoa</taxon>
        <taxon>Asteroidea</taxon>
        <taxon>Valvatacea</taxon>
        <taxon>Valvatida</taxon>
        <taxon>Asterinidae</taxon>
        <taxon>Patiria</taxon>
    </lineage>
</organism>
<dbReference type="PANTHER" id="PTHR21191">
    <property type="entry name" value="AQUAPORIN"/>
    <property type="match status" value="1"/>
</dbReference>
<feature type="transmembrane region" description="Helical" evidence="5">
    <location>
        <begin position="197"/>
        <end position="221"/>
    </location>
</feature>
<dbReference type="SUPFAM" id="SSF81338">
    <property type="entry name" value="Aquaporin-like"/>
    <property type="match status" value="1"/>
</dbReference>
<dbReference type="OMA" id="HLLVYWV"/>
<dbReference type="OrthoDB" id="1580043at2759"/>
<protein>
    <recommendedName>
        <fullName evidence="8">Aquaporin</fullName>
    </recommendedName>
</protein>
<keyword evidence="2 5" id="KW-0812">Transmembrane</keyword>
<evidence type="ECO:0000256" key="2">
    <source>
        <dbReference type="ARBA" id="ARBA00022692"/>
    </source>
</evidence>
<evidence type="ECO:0000256" key="5">
    <source>
        <dbReference type="SAM" id="Phobius"/>
    </source>
</evidence>
<sequence length="270" mass="29214">MAELPGGYGAVLFALLATLICAVARRLIRRLPAGGSARRYAGEIVCTFQLVTGMLEGDVVMEENGLVAYVVYLWFLFVLLGFTFDKDCTANLGLAWQAWLRGEVDAMDAISTSCSQVLGGQLAFPYAKRLWRTAPTARHGIKWQAMIQEQCNSALHASLLGGVAAEALATLLYFAARKYLMPRGKMRSIAFDSAVQVVIIALGAEWTGMMFNPALASALTFNCRNHPVGEHLLVYWVSPLATIALLHAVTTRGPVKSVTNGTKKAEAKSS</sequence>
<dbReference type="InterPro" id="IPR023271">
    <property type="entry name" value="Aquaporin-like"/>
</dbReference>
<evidence type="ECO:0000256" key="1">
    <source>
        <dbReference type="ARBA" id="ARBA00004141"/>
    </source>
</evidence>
<name>A0A914BLN7_PATMI</name>
<dbReference type="InterPro" id="IPR051883">
    <property type="entry name" value="AQP11/12_channel"/>
</dbReference>
<evidence type="ECO:0000256" key="3">
    <source>
        <dbReference type="ARBA" id="ARBA00022989"/>
    </source>
</evidence>
<evidence type="ECO:0008006" key="8">
    <source>
        <dbReference type="Google" id="ProtNLM"/>
    </source>
</evidence>
<dbReference type="GO" id="GO:0005737">
    <property type="term" value="C:cytoplasm"/>
    <property type="evidence" value="ECO:0007669"/>
    <property type="project" value="TreeGrafter"/>
</dbReference>
<feature type="transmembrane region" description="Helical" evidence="5">
    <location>
        <begin position="6"/>
        <end position="28"/>
    </location>
</feature>
<feature type="transmembrane region" description="Helical" evidence="5">
    <location>
        <begin position="66"/>
        <end position="84"/>
    </location>
</feature>
<feature type="transmembrane region" description="Helical" evidence="5">
    <location>
        <begin position="233"/>
        <end position="250"/>
    </location>
</feature>
<feature type="transmembrane region" description="Helical" evidence="5">
    <location>
        <begin position="154"/>
        <end position="176"/>
    </location>
</feature>
<dbReference type="EnsemblMetazoa" id="XM_038221275.1">
    <property type="protein sequence ID" value="XP_038077203.1"/>
    <property type="gene ID" value="LOC119745049"/>
</dbReference>
<proteinExistence type="predicted"/>
<dbReference type="GeneID" id="119745049"/>
<dbReference type="Gene3D" id="1.20.1080.10">
    <property type="entry name" value="Glycerol uptake facilitator protein"/>
    <property type="match status" value="1"/>
</dbReference>
<dbReference type="PANTHER" id="PTHR21191:SF16">
    <property type="entry name" value="AQUAPORIN"/>
    <property type="match status" value="1"/>
</dbReference>
<dbReference type="GO" id="GO:0015267">
    <property type="term" value="F:channel activity"/>
    <property type="evidence" value="ECO:0007669"/>
    <property type="project" value="TreeGrafter"/>
</dbReference>
<keyword evidence="4 5" id="KW-0472">Membrane</keyword>